<gene>
    <name evidence="2" type="ORF">HMPREF1991_00660</name>
</gene>
<dbReference type="RefSeq" id="WP_018967873.1">
    <property type="nucleotide sequence ID" value="NZ_KB899218.1"/>
</dbReference>
<sequence length="303" mass="33193">MKTIKHIGLFGALVVVALLAACSDKDDYTPGAEVPSGCQQVRFADTNNTICVLDSANTNDRTATITLKRNNTGAALTTPVKVVSQSAGLEIPTEVTFAAGDSLATLAIKAPEKVALKAVYSYELRLEGNDVDPYSKLDGGVVFSGQLNFPISKKAEFYADPSSKTYALFNAWTETVMVLGNNNFYIKDFMHSGENLWLITSSTGVLGVKSDSWTKSCIVADTSAPGSYSYYFQKLVDKQLKPYPLYPLGKASDKPWINELTLYGGPDYSSYSSNGTWGKIYIQHAKYSTGEEEDWVYLYFQLK</sequence>
<evidence type="ECO:0000313" key="3">
    <source>
        <dbReference type="Proteomes" id="UP000027442"/>
    </source>
</evidence>
<proteinExistence type="predicted"/>
<evidence type="ECO:0000313" key="2">
    <source>
        <dbReference type="EMBL" id="KDR53296.1"/>
    </source>
</evidence>
<evidence type="ECO:0008006" key="4">
    <source>
        <dbReference type="Google" id="ProtNLM"/>
    </source>
</evidence>
<accession>A0A069QTV7</accession>
<protein>
    <recommendedName>
        <fullName evidence="4">DUF1735 domain-containing protein</fullName>
    </recommendedName>
</protein>
<dbReference type="PATRIC" id="fig|1122985.7.peg.688"/>
<reference evidence="2 3" key="1">
    <citation type="submission" date="2013-08" db="EMBL/GenBank/DDBJ databases">
        <authorList>
            <person name="Weinstock G."/>
            <person name="Sodergren E."/>
            <person name="Wylie T."/>
            <person name="Fulton L."/>
            <person name="Fulton R."/>
            <person name="Fronick C."/>
            <person name="O'Laughlin M."/>
            <person name="Godfrey J."/>
            <person name="Miner T."/>
            <person name="Herter B."/>
            <person name="Appelbaum E."/>
            <person name="Cordes M."/>
            <person name="Lek S."/>
            <person name="Wollam A."/>
            <person name="Pepin K.H."/>
            <person name="Palsikar V.B."/>
            <person name="Mitreva M."/>
            <person name="Wilson R.K."/>
        </authorList>
    </citation>
    <scope>NUCLEOTIDE SEQUENCE [LARGE SCALE GENOMIC DNA]</scope>
    <source>
        <strain evidence="2 3">ATCC 15930</strain>
    </source>
</reference>
<dbReference type="AlphaFoldDB" id="A0A069QTV7"/>
<dbReference type="HOGENOM" id="CLU_917847_0_0_10"/>
<feature type="chain" id="PRO_5001668329" description="DUF1735 domain-containing protein" evidence="1">
    <location>
        <begin position="21"/>
        <end position="303"/>
    </location>
</feature>
<keyword evidence="3" id="KW-1185">Reference proteome</keyword>
<dbReference type="Proteomes" id="UP000027442">
    <property type="component" value="Unassembled WGS sequence"/>
</dbReference>
<dbReference type="EMBL" id="JNGW01000022">
    <property type="protein sequence ID" value="KDR53296.1"/>
    <property type="molecule type" value="Genomic_DNA"/>
</dbReference>
<comment type="caution">
    <text evidence="2">The sequence shown here is derived from an EMBL/GenBank/DDBJ whole genome shotgun (WGS) entry which is preliminary data.</text>
</comment>
<organism evidence="2 3">
    <name type="scientific">Hoylesella loescheii DSM 19665 = JCM 12249 = ATCC 15930</name>
    <dbReference type="NCBI Taxonomy" id="1122985"/>
    <lineage>
        <taxon>Bacteria</taxon>
        <taxon>Pseudomonadati</taxon>
        <taxon>Bacteroidota</taxon>
        <taxon>Bacteroidia</taxon>
        <taxon>Bacteroidales</taxon>
        <taxon>Prevotellaceae</taxon>
        <taxon>Hoylesella</taxon>
    </lineage>
</organism>
<keyword evidence="1" id="KW-0732">Signal</keyword>
<evidence type="ECO:0000256" key="1">
    <source>
        <dbReference type="SAM" id="SignalP"/>
    </source>
</evidence>
<name>A0A069QTV7_HOYLO</name>
<dbReference type="PROSITE" id="PS51257">
    <property type="entry name" value="PROKAR_LIPOPROTEIN"/>
    <property type="match status" value="1"/>
</dbReference>
<feature type="signal peptide" evidence="1">
    <location>
        <begin position="1"/>
        <end position="20"/>
    </location>
</feature>